<reference evidence="2" key="2">
    <citation type="submission" date="2021-08" db="EMBL/GenBank/DDBJ databases">
        <authorList>
            <person name="Tani A."/>
            <person name="Ola A."/>
            <person name="Ogura Y."/>
            <person name="Katsura K."/>
            <person name="Hayashi T."/>
        </authorList>
    </citation>
    <scope>NUCLEOTIDE SEQUENCE</scope>
    <source>
        <strain evidence="2">DSM 17168</strain>
    </source>
</reference>
<evidence type="ECO:0000256" key="1">
    <source>
        <dbReference type="SAM" id="MobiDB-lite"/>
    </source>
</evidence>
<gene>
    <name evidence="2" type="ORF">GMJLKIPL_5823</name>
</gene>
<dbReference type="Proteomes" id="UP001055153">
    <property type="component" value="Unassembled WGS sequence"/>
</dbReference>
<protein>
    <submittedName>
        <fullName evidence="2">Uncharacterized protein</fullName>
    </submittedName>
</protein>
<name>A0ABQ4SKX0_9HYPH</name>
<reference evidence="2" key="1">
    <citation type="journal article" date="2021" name="Front. Microbiol.">
        <title>Comprehensive Comparative Genomics and Phenotyping of Methylobacterium Species.</title>
        <authorList>
            <person name="Alessa O."/>
            <person name="Ogura Y."/>
            <person name="Fujitani Y."/>
            <person name="Takami H."/>
            <person name="Hayashi T."/>
            <person name="Sahin N."/>
            <person name="Tani A."/>
        </authorList>
    </citation>
    <scope>NUCLEOTIDE SEQUENCE</scope>
    <source>
        <strain evidence="2">DSM 17168</strain>
    </source>
</reference>
<keyword evidence="3" id="KW-1185">Reference proteome</keyword>
<comment type="caution">
    <text evidence="2">The sequence shown here is derived from an EMBL/GenBank/DDBJ whole genome shotgun (WGS) entry which is preliminary data.</text>
</comment>
<evidence type="ECO:0000313" key="2">
    <source>
        <dbReference type="EMBL" id="GJE03866.1"/>
    </source>
</evidence>
<dbReference type="EMBL" id="BPQQ01000094">
    <property type="protein sequence ID" value="GJE03866.1"/>
    <property type="molecule type" value="Genomic_DNA"/>
</dbReference>
<feature type="region of interest" description="Disordered" evidence="1">
    <location>
        <begin position="290"/>
        <end position="312"/>
    </location>
</feature>
<accession>A0ABQ4SKX0</accession>
<evidence type="ECO:0000313" key="3">
    <source>
        <dbReference type="Proteomes" id="UP001055153"/>
    </source>
</evidence>
<sequence>MNLVPAEATRREIVAGARPDEVVAQFAEQQVIPEPAEHDVVSSPAPQGIRTIRAHQAVVRRDRKPAVDVDREGQDLRDLRGREVVVRDHDQALAAIRQPRPERQALDVVECDPERAEVEEQLLADGCHAVELDRPVRDARRQRGKAGDIGGAGQVDLVELDRIADPRRERALKREQRAAVVDGQEVNEPVRREASGRRRSGRDRIRQVDELTRLAVGREIVAQDARRGAARQRGRGTVLGQRVLGRRVEDALVGRDRQTLEGEIVAHAGGAARGRVELPVDRQGADLVPVEAEQPDEGVREATGDRVGLALG</sequence>
<organism evidence="2 3">
    <name type="scientific">Methylobacterium isbiliense</name>
    <dbReference type="NCBI Taxonomy" id="315478"/>
    <lineage>
        <taxon>Bacteria</taxon>
        <taxon>Pseudomonadati</taxon>
        <taxon>Pseudomonadota</taxon>
        <taxon>Alphaproteobacteria</taxon>
        <taxon>Hyphomicrobiales</taxon>
        <taxon>Methylobacteriaceae</taxon>
        <taxon>Methylobacterium</taxon>
    </lineage>
</organism>
<proteinExistence type="predicted"/>